<evidence type="ECO:0000259" key="1">
    <source>
        <dbReference type="Pfam" id="PF01575"/>
    </source>
</evidence>
<organism evidence="2 3">
    <name type="scientific">Denitratisoma oestradiolicum</name>
    <dbReference type="NCBI Taxonomy" id="311182"/>
    <lineage>
        <taxon>Bacteria</taxon>
        <taxon>Pseudomonadati</taxon>
        <taxon>Pseudomonadota</taxon>
        <taxon>Betaproteobacteria</taxon>
        <taxon>Nitrosomonadales</taxon>
        <taxon>Sterolibacteriaceae</taxon>
        <taxon>Denitratisoma</taxon>
    </lineage>
</organism>
<gene>
    <name evidence="2" type="ORF">DENOEST_2054</name>
</gene>
<dbReference type="SUPFAM" id="SSF54637">
    <property type="entry name" value="Thioesterase/thiol ester dehydrase-isomerase"/>
    <property type="match status" value="1"/>
</dbReference>
<dbReference type="AlphaFoldDB" id="A0A6S6XYI3"/>
<reference evidence="2 3" key="1">
    <citation type="submission" date="2020-03" db="EMBL/GenBank/DDBJ databases">
        <authorList>
            <consortium name="Genoscope - CEA"/>
            <person name="William W."/>
        </authorList>
    </citation>
    <scope>NUCLEOTIDE SEQUENCE [LARGE SCALE GENOMIC DNA]</scope>
    <source>
        <strain evidence="3">DSM 16959</strain>
    </source>
</reference>
<dbReference type="OrthoDB" id="9774179at2"/>
<accession>A0A6S6XYI3</accession>
<dbReference type="Pfam" id="PF01575">
    <property type="entry name" value="MaoC_dehydratas"/>
    <property type="match status" value="1"/>
</dbReference>
<proteinExistence type="predicted"/>
<dbReference type="KEGG" id="doe:DENOEST_2054"/>
<dbReference type="Proteomes" id="UP000515733">
    <property type="component" value="Chromosome"/>
</dbReference>
<dbReference type="CDD" id="cd03455">
    <property type="entry name" value="SAV4209"/>
    <property type="match status" value="1"/>
</dbReference>
<keyword evidence="3" id="KW-1185">Reference proteome</keyword>
<dbReference type="Gene3D" id="3.10.129.10">
    <property type="entry name" value="Hotdog Thioesterase"/>
    <property type="match status" value="1"/>
</dbReference>
<dbReference type="RefSeq" id="WP_145769203.1">
    <property type="nucleotide sequence ID" value="NZ_LR778301.1"/>
</dbReference>
<dbReference type="InterPro" id="IPR029069">
    <property type="entry name" value="HotDog_dom_sf"/>
</dbReference>
<protein>
    <submittedName>
        <fullName evidence="2">MaoC dehydratase-like protein</fullName>
    </submittedName>
</protein>
<dbReference type="InterPro" id="IPR002539">
    <property type="entry name" value="MaoC-like_dom"/>
</dbReference>
<feature type="domain" description="MaoC-like" evidence="1">
    <location>
        <begin position="14"/>
        <end position="118"/>
    </location>
</feature>
<sequence length="140" mass="15271">MSWTETRRFDAVSVGEELPTLDIPISVRQIVSCAIATRDYQNVHHDLEATRALGSPNIFMNILTTGGLVERYLGEWAGPEAMFRKVAIRLGAPNYPGDTMTMSAKVTAKGDADRTLELDVTGRNSIGNHLMATVVLALPN</sequence>
<name>A0A6S6XYI3_9PROT</name>
<evidence type="ECO:0000313" key="2">
    <source>
        <dbReference type="EMBL" id="CAB1369219.1"/>
    </source>
</evidence>
<dbReference type="EMBL" id="LR778301">
    <property type="protein sequence ID" value="CAB1369219.1"/>
    <property type="molecule type" value="Genomic_DNA"/>
</dbReference>
<evidence type="ECO:0000313" key="3">
    <source>
        <dbReference type="Proteomes" id="UP000515733"/>
    </source>
</evidence>